<evidence type="ECO:0000313" key="2">
    <source>
        <dbReference type="EMBL" id="PWK89454.1"/>
    </source>
</evidence>
<proteinExistence type="predicted"/>
<comment type="caution">
    <text evidence="2">The sequence shown here is derived from an EMBL/GenBank/DDBJ whole genome shotgun (WGS) entry which is preliminary data.</text>
</comment>
<sequence length="137" mass="15116">MLVVVSIAFVSSVGMKSLWLSIYGAPANDCLVTGRSEHTSRRAPSYYRNDLSCGSLQIDYRPSPGYWTKPIGERIDLVVDRTGLAGYAEPGTIRPLISAVTGLSVLAGAVYFALVLWWPARKPKKRPDKPKLQPDFF</sequence>
<dbReference type="Proteomes" id="UP000246005">
    <property type="component" value="Unassembled WGS sequence"/>
</dbReference>
<organism evidence="2 3">
    <name type="scientific">Lentzea atacamensis</name>
    <dbReference type="NCBI Taxonomy" id="531938"/>
    <lineage>
        <taxon>Bacteria</taxon>
        <taxon>Bacillati</taxon>
        <taxon>Actinomycetota</taxon>
        <taxon>Actinomycetes</taxon>
        <taxon>Pseudonocardiales</taxon>
        <taxon>Pseudonocardiaceae</taxon>
        <taxon>Lentzea</taxon>
    </lineage>
</organism>
<protein>
    <recommendedName>
        <fullName evidence="4">DUF3592 domain-containing protein</fullName>
    </recommendedName>
</protein>
<dbReference type="EMBL" id="QGHB01000002">
    <property type="protein sequence ID" value="PWK89454.1"/>
    <property type="molecule type" value="Genomic_DNA"/>
</dbReference>
<keyword evidence="1" id="KW-1133">Transmembrane helix</keyword>
<accession>A0A316IAS9</accession>
<reference evidence="2 3" key="1">
    <citation type="submission" date="2018-05" db="EMBL/GenBank/DDBJ databases">
        <title>Genomic Encyclopedia of Type Strains, Phase IV (KMG-IV): sequencing the most valuable type-strain genomes for metagenomic binning, comparative biology and taxonomic classification.</title>
        <authorList>
            <person name="Goeker M."/>
        </authorList>
    </citation>
    <scope>NUCLEOTIDE SEQUENCE [LARGE SCALE GENOMIC DNA]</scope>
    <source>
        <strain evidence="2 3">DSM 45480</strain>
    </source>
</reference>
<gene>
    <name evidence="2" type="ORF">C8D88_102727</name>
</gene>
<keyword evidence="1" id="KW-0472">Membrane</keyword>
<dbReference type="AlphaFoldDB" id="A0A316IAS9"/>
<feature type="transmembrane region" description="Helical" evidence="1">
    <location>
        <begin position="96"/>
        <end position="118"/>
    </location>
</feature>
<name>A0A316IAS9_9PSEU</name>
<keyword evidence="1" id="KW-0812">Transmembrane</keyword>
<evidence type="ECO:0008006" key="4">
    <source>
        <dbReference type="Google" id="ProtNLM"/>
    </source>
</evidence>
<evidence type="ECO:0000256" key="1">
    <source>
        <dbReference type="SAM" id="Phobius"/>
    </source>
</evidence>
<evidence type="ECO:0000313" key="3">
    <source>
        <dbReference type="Proteomes" id="UP000246005"/>
    </source>
</evidence>